<protein>
    <submittedName>
        <fullName evidence="10">Rhomboid protease GluP</fullName>
        <ecNumber evidence="10">3.4.21.105</ecNumber>
    </submittedName>
</protein>
<dbReference type="GO" id="GO:0004252">
    <property type="term" value="F:serine-type endopeptidase activity"/>
    <property type="evidence" value="ECO:0007669"/>
    <property type="project" value="InterPro"/>
</dbReference>
<feature type="domain" description="Peptidase S54 rhomboid" evidence="9">
    <location>
        <begin position="78"/>
        <end position="227"/>
    </location>
</feature>
<dbReference type="Gene3D" id="1.25.40.10">
    <property type="entry name" value="Tetratricopeptide repeat domain"/>
    <property type="match status" value="1"/>
</dbReference>
<dbReference type="Proteomes" id="UP000320390">
    <property type="component" value="Chromosome"/>
</dbReference>
<reference evidence="10 11" key="1">
    <citation type="submission" date="2019-02" db="EMBL/GenBank/DDBJ databases">
        <title>Deep-cultivation of Planctomycetes and their phenomic and genomic characterization uncovers novel biology.</title>
        <authorList>
            <person name="Wiegand S."/>
            <person name="Jogler M."/>
            <person name="Boedeker C."/>
            <person name="Pinto D."/>
            <person name="Vollmers J."/>
            <person name="Rivas-Marin E."/>
            <person name="Kohn T."/>
            <person name="Peeters S.H."/>
            <person name="Heuer A."/>
            <person name="Rast P."/>
            <person name="Oberbeckmann S."/>
            <person name="Bunk B."/>
            <person name="Jeske O."/>
            <person name="Meyerdierks A."/>
            <person name="Storesund J.E."/>
            <person name="Kallscheuer N."/>
            <person name="Luecker S."/>
            <person name="Lage O.M."/>
            <person name="Pohl T."/>
            <person name="Merkel B.J."/>
            <person name="Hornburger P."/>
            <person name="Mueller R.-W."/>
            <person name="Bruemmer F."/>
            <person name="Labrenz M."/>
            <person name="Spormann A.M."/>
            <person name="Op den Camp H."/>
            <person name="Overmann J."/>
            <person name="Amann R."/>
            <person name="Jetten M.S.M."/>
            <person name="Mascher T."/>
            <person name="Medema M.H."/>
            <person name="Devos D.P."/>
            <person name="Kaster A.-K."/>
            <person name="Ovreas L."/>
            <person name="Rohde M."/>
            <person name="Galperin M.Y."/>
            <person name="Jogler C."/>
        </authorList>
    </citation>
    <scope>NUCLEOTIDE SEQUENCE [LARGE SCALE GENOMIC DNA]</scope>
    <source>
        <strain evidence="10 11">Poly30</strain>
    </source>
</reference>
<dbReference type="PANTHER" id="PTHR43731:SF14">
    <property type="entry name" value="PRESENILIN-ASSOCIATED RHOMBOID-LIKE PROTEIN, MITOCHONDRIAL"/>
    <property type="match status" value="1"/>
</dbReference>
<dbReference type="GO" id="GO:0006508">
    <property type="term" value="P:proteolysis"/>
    <property type="evidence" value="ECO:0007669"/>
    <property type="project" value="UniProtKB-KW"/>
</dbReference>
<dbReference type="AlphaFoldDB" id="A0A518EQ52"/>
<dbReference type="Pfam" id="PF01694">
    <property type="entry name" value="Rhomboid"/>
    <property type="match status" value="1"/>
</dbReference>
<proteinExistence type="inferred from homology"/>
<evidence type="ECO:0000256" key="5">
    <source>
        <dbReference type="ARBA" id="ARBA00022989"/>
    </source>
</evidence>
<dbReference type="SUPFAM" id="SSF144091">
    <property type="entry name" value="Rhomboid-like"/>
    <property type="match status" value="1"/>
</dbReference>
<feature type="transmembrane region" description="Helical" evidence="8">
    <location>
        <begin position="200"/>
        <end position="227"/>
    </location>
</feature>
<comment type="similarity">
    <text evidence="2">Belongs to the peptidase S54 family.</text>
</comment>
<keyword evidence="3 8" id="KW-0812">Transmembrane</keyword>
<dbReference type="InterPro" id="IPR035952">
    <property type="entry name" value="Rhomboid-like_sf"/>
</dbReference>
<dbReference type="InterPro" id="IPR050925">
    <property type="entry name" value="Rhomboid_protease_S54"/>
</dbReference>
<evidence type="ECO:0000256" key="7">
    <source>
        <dbReference type="SAM" id="MobiDB-lite"/>
    </source>
</evidence>
<name>A0A518EQ52_9BACT</name>
<keyword evidence="4 10" id="KW-0378">Hydrolase</keyword>
<evidence type="ECO:0000256" key="8">
    <source>
        <dbReference type="SAM" id="Phobius"/>
    </source>
</evidence>
<dbReference type="InterPro" id="IPR022764">
    <property type="entry name" value="Peptidase_S54_rhomboid_dom"/>
</dbReference>
<keyword evidence="10" id="KW-0645">Protease</keyword>
<evidence type="ECO:0000256" key="2">
    <source>
        <dbReference type="ARBA" id="ARBA00009045"/>
    </source>
</evidence>
<sequence>MPLINYLLIGLNVLVYLAVTLPTSAVVPDVLDPAVQEYVRFLSEHVGRNLHPAEALAGVSAYDILIYEWGYRPAHGSIQTMFTSLFLHGGLMHLAGNMLFLWIYGDNVEHRLGKVRYLIAYLLTGVAATLFYSAFEMDSNVPLVGASGAISGVLGFYFLFFPRNTVRVFLVLFPFFVDVVTIPARIVLGVYLVVDNLFPALFASGGGVAHGAHIGGFIAGLGAAWLIDRRELTSTPREYRETPVHPGPGFPGRPRSAARPTENASVAISQLIRQGQMADAAKVYFTSTEGAGPEPVPADALVLGRWLAENGHPTAALTVFRRVLKLVPKGPQAAWAHIGAGLVQLEDLDRPTAAYQHFLDAIDLEPSGEPARIARAGIAQIDAQGSA</sequence>
<dbReference type="GO" id="GO:0016020">
    <property type="term" value="C:membrane"/>
    <property type="evidence" value="ECO:0007669"/>
    <property type="project" value="UniProtKB-SubCell"/>
</dbReference>
<dbReference type="EMBL" id="CP036434">
    <property type="protein sequence ID" value="QDV06219.1"/>
    <property type="molecule type" value="Genomic_DNA"/>
</dbReference>
<dbReference type="InterPro" id="IPR011990">
    <property type="entry name" value="TPR-like_helical_dom_sf"/>
</dbReference>
<dbReference type="SUPFAM" id="SSF48452">
    <property type="entry name" value="TPR-like"/>
    <property type="match status" value="1"/>
</dbReference>
<comment type="subcellular location">
    <subcellularLocation>
        <location evidence="1">Membrane</location>
        <topology evidence="1">Multi-pass membrane protein</topology>
    </subcellularLocation>
</comment>
<evidence type="ECO:0000256" key="3">
    <source>
        <dbReference type="ARBA" id="ARBA00022692"/>
    </source>
</evidence>
<evidence type="ECO:0000256" key="1">
    <source>
        <dbReference type="ARBA" id="ARBA00004141"/>
    </source>
</evidence>
<organism evidence="10 11">
    <name type="scientific">Saltatorellus ferox</name>
    <dbReference type="NCBI Taxonomy" id="2528018"/>
    <lineage>
        <taxon>Bacteria</taxon>
        <taxon>Pseudomonadati</taxon>
        <taxon>Planctomycetota</taxon>
        <taxon>Planctomycetia</taxon>
        <taxon>Planctomycetia incertae sedis</taxon>
        <taxon>Saltatorellus</taxon>
    </lineage>
</organism>
<accession>A0A518EQ52</accession>
<feature type="region of interest" description="Disordered" evidence="7">
    <location>
        <begin position="239"/>
        <end position="259"/>
    </location>
</feature>
<dbReference type="EC" id="3.4.21.105" evidence="10"/>
<evidence type="ECO:0000313" key="10">
    <source>
        <dbReference type="EMBL" id="QDV06219.1"/>
    </source>
</evidence>
<feature type="transmembrane region" description="Helical" evidence="8">
    <location>
        <begin position="7"/>
        <end position="27"/>
    </location>
</feature>
<evidence type="ECO:0000259" key="9">
    <source>
        <dbReference type="Pfam" id="PF01694"/>
    </source>
</evidence>
<keyword evidence="6 8" id="KW-0472">Membrane</keyword>
<feature type="transmembrane region" description="Helical" evidence="8">
    <location>
        <begin position="117"/>
        <end position="135"/>
    </location>
</feature>
<evidence type="ECO:0000256" key="6">
    <source>
        <dbReference type="ARBA" id="ARBA00023136"/>
    </source>
</evidence>
<keyword evidence="5 8" id="KW-1133">Transmembrane helix</keyword>
<evidence type="ECO:0000256" key="4">
    <source>
        <dbReference type="ARBA" id="ARBA00022801"/>
    </source>
</evidence>
<evidence type="ECO:0000313" key="11">
    <source>
        <dbReference type="Proteomes" id="UP000320390"/>
    </source>
</evidence>
<feature type="transmembrane region" description="Helical" evidence="8">
    <location>
        <begin position="168"/>
        <end position="194"/>
    </location>
</feature>
<feature type="transmembrane region" description="Helical" evidence="8">
    <location>
        <begin position="141"/>
        <end position="161"/>
    </location>
</feature>
<dbReference type="PANTHER" id="PTHR43731">
    <property type="entry name" value="RHOMBOID PROTEASE"/>
    <property type="match status" value="1"/>
</dbReference>
<dbReference type="Gene3D" id="1.20.1540.10">
    <property type="entry name" value="Rhomboid-like"/>
    <property type="match status" value="1"/>
</dbReference>
<feature type="transmembrane region" description="Helical" evidence="8">
    <location>
        <begin position="85"/>
        <end position="105"/>
    </location>
</feature>
<keyword evidence="11" id="KW-1185">Reference proteome</keyword>
<gene>
    <name evidence="10" type="primary">gluP</name>
    <name evidence="10" type="ORF">Poly30_17260</name>
</gene>